<reference evidence="1" key="1">
    <citation type="submission" date="2021-11" db="EMBL/GenBank/DDBJ databases">
        <title>Study of the species diversity of bacterial strains isolated from a unique natural object - Shulgan-Tash cave (Bashkiria).</title>
        <authorList>
            <person name="Sazanova A.L."/>
            <person name="Chirak E.R."/>
            <person name="Safronova V.I."/>
        </authorList>
    </citation>
    <scope>NUCLEOTIDE SEQUENCE</scope>
    <source>
        <strain evidence="1">P1</strain>
    </source>
</reference>
<evidence type="ECO:0000313" key="2">
    <source>
        <dbReference type="Proteomes" id="UP001059663"/>
    </source>
</evidence>
<organism evidence="1 2">
    <name type="scientific">Janibacter limosus</name>
    <dbReference type="NCBI Taxonomy" id="53458"/>
    <lineage>
        <taxon>Bacteria</taxon>
        <taxon>Bacillati</taxon>
        <taxon>Actinomycetota</taxon>
        <taxon>Actinomycetes</taxon>
        <taxon>Micrococcales</taxon>
        <taxon>Intrasporangiaceae</taxon>
        <taxon>Janibacter</taxon>
    </lineage>
</organism>
<accession>A0AC61U550</accession>
<protein>
    <submittedName>
        <fullName evidence="1">Uncharacterized protein</fullName>
    </submittedName>
</protein>
<dbReference type="Proteomes" id="UP001059663">
    <property type="component" value="Chromosome"/>
</dbReference>
<proteinExistence type="predicted"/>
<gene>
    <name evidence="1" type="ORF">LP422_02330</name>
</gene>
<name>A0AC61U550_9MICO</name>
<evidence type="ECO:0000313" key="1">
    <source>
        <dbReference type="EMBL" id="UUZ45146.1"/>
    </source>
</evidence>
<sequence length="85" mass="8620">MPLAVGALLALLIGWWGPGGPSLRRGSRSMARSVTGPPALRLVVVAALLIFAVGVLGALAVGALDISWWPSLGSPLPSADQLPGR</sequence>
<dbReference type="EMBL" id="CP087977">
    <property type="protein sequence ID" value="UUZ45146.1"/>
    <property type="molecule type" value="Genomic_DNA"/>
</dbReference>